<reference evidence="1 2" key="1">
    <citation type="journal article" date="2018" name="J. Invertebr. Pathol.">
        <title>New genotyping method for the causative agent of crayfish plague (Aphanomyces astaci) based on whole genome data.</title>
        <authorList>
            <person name="Minardi D."/>
            <person name="Studholme D.J."/>
            <person name="van der Giezen M."/>
            <person name="Pretto T."/>
            <person name="Oidtmann B."/>
        </authorList>
    </citation>
    <scope>NUCLEOTIDE SEQUENCE [LARGE SCALE GENOMIC DNA]</scope>
    <source>
        <strain evidence="1 2">KB13</strain>
    </source>
</reference>
<sequence>MEARKLLPTEVNVKKKIVKTRQEQLQKAQRSWFCLYLVKNAQCPDVKDVDSRNTHEDTKTILACRQDASTEDFVLAEGQGLPTRSGRKGFVLAQGQGLPTQSGCEDFVLAEGQGLPTR</sequence>
<gene>
    <name evidence="1" type="ORF">DYB28_014685</name>
</gene>
<evidence type="ECO:0000313" key="1">
    <source>
        <dbReference type="EMBL" id="RLO00543.1"/>
    </source>
</evidence>
<organism evidence="1 2">
    <name type="scientific">Aphanomyces astaci</name>
    <name type="common">Crayfish plague agent</name>
    <dbReference type="NCBI Taxonomy" id="112090"/>
    <lineage>
        <taxon>Eukaryota</taxon>
        <taxon>Sar</taxon>
        <taxon>Stramenopiles</taxon>
        <taxon>Oomycota</taxon>
        <taxon>Saprolegniomycetes</taxon>
        <taxon>Saprolegniales</taxon>
        <taxon>Verrucalvaceae</taxon>
        <taxon>Aphanomyces</taxon>
    </lineage>
</organism>
<name>A0A9X8DMV2_APHAT</name>
<evidence type="ECO:0000313" key="2">
    <source>
        <dbReference type="Proteomes" id="UP000275652"/>
    </source>
</evidence>
<comment type="caution">
    <text evidence="1">The sequence shown here is derived from an EMBL/GenBank/DDBJ whole genome shotgun (WGS) entry which is preliminary data.</text>
</comment>
<dbReference type="EMBL" id="QUTI01039908">
    <property type="protein sequence ID" value="RLO00543.1"/>
    <property type="molecule type" value="Genomic_DNA"/>
</dbReference>
<feature type="non-terminal residue" evidence="1">
    <location>
        <position position="118"/>
    </location>
</feature>
<protein>
    <submittedName>
        <fullName evidence="1">Uncharacterized protein</fullName>
    </submittedName>
</protein>
<proteinExistence type="predicted"/>
<dbReference type="Proteomes" id="UP000275652">
    <property type="component" value="Unassembled WGS sequence"/>
</dbReference>
<accession>A0A9X8DMV2</accession>
<dbReference type="AlphaFoldDB" id="A0A9X8DMV2"/>